<organism evidence="2 3">
    <name type="scientific">Carpinus fangiana</name>
    <dbReference type="NCBI Taxonomy" id="176857"/>
    <lineage>
        <taxon>Eukaryota</taxon>
        <taxon>Viridiplantae</taxon>
        <taxon>Streptophyta</taxon>
        <taxon>Embryophyta</taxon>
        <taxon>Tracheophyta</taxon>
        <taxon>Spermatophyta</taxon>
        <taxon>Magnoliopsida</taxon>
        <taxon>eudicotyledons</taxon>
        <taxon>Gunneridae</taxon>
        <taxon>Pentapetalae</taxon>
        <taxon>rosids</taxon>
        <taxon>fabids</taxon>
        <taxon>Fagales</taxon>
        <taxon>Betulaceae</taxon>
        <taxon>Carpinus</taxon>
    </lineage>
</organism>
<dbReference type="PANTHER" id="PTHR47123">
    <property type="entry name" value="F-BOX PROTEIN SKIP23"/>
    <property type="match status" value="1"/>
</dbReference>
<dbReference type="OrthoDB" id="599103at2759"/>
<reference evidence="2 3" key="1">
    <citation type="submission" date="2019-06" db="EMBL/GenBank/DDBJ databases">
        <title>A chromosomal-level reference genome of Carpinus fangiana (Coryloideae, Betulaceae).</title>
        <authorList>
            <person name="Yang X."/>
            <person name="Wang Z."/>
            <person name="Zhang L."/>
            <person name="Hao G."/>
            <person name="Liu J."/>
            <person name="Yang Y."/>
        </authorList>
    </citation>
    <scope>NUCLEOTIDE SEQUENCE [LARGE SCALE GENOMIC DNA]</scope>
    <source>
        <strain evidence="2">Cfa_2016G</strain>
        <tissue evidence="2">Leaf</tissue>
    </source>
</reference>
<proteinExistence type="predicted"/>
<dbReference type="PANTHER" id="PTHR47123:SF6">
    <property type="entry name" value="F-BOX PROTEIN SKIP23-LIKE ISOFORM X1"/>
    <property type="match status" value="1"/>
</dbReference>
<evidence type="ECO:0000256" key="1">
    <source>
        <dbReference type="SAM" id="MobiDB-lite"/>
    </source>
</evidence>
<evidence type="ECO:0000313" key="3">
    <source>
        <dbReference type="Proteomes" id="UP000327013"/>
    </source>
</evidence>
<keyword evidence="3" id="KW-1185">Reference proteome</keyword>
<evidence type="ECO:0000313" key="2">
    <source>
        <dbReference type="EMBL" id="KAE8057323.1"/>
    </source>
</evidence>
<evidence type="ECO:0008006" key="4">
    <source>
        <dbReference type="Google" id="ProtNLM"/>
    </source>
</evidence>
<feature type="compositionally biased region" description="Low complexity" evidence="1">
    <location>
        <begin position="131"/>
        <end position="142"/>
    </location>
</feature>
<accession>A0A5N6RA94</accession>
<dbReference type="Proteomes" id="UP000327013">
    <property type="component" value="Chromosome 5"/>
</dbReference>
<dbReference type="EMBL" id="CM017325">
    <property type="protein sequence ID" value="KAE8057323.1"/>
    <property type="molecule type" value="Genomic_DNA"/>
</dbReference>
<feature type="compositionally biased region" description="Polar residues" evidence="1">
    <location>
        <begin position="113"/>
        <end position="123"/>
    </location>
</feature>
<protein>
    <recommendedName>
        <fullName evidence="4">F-box domain-containing protein</fullName>
    </recommendedName>
</protein>
<dbReference type="AlphaFoldDB" id="A0A5N6RA94"/>
<dbReference type="InterPro" id="IPR051304">
    <property type="entry name" value="SCF_F-box_domain"/>
</dbReference>
<sequence length="148" mass="16685">MAVDWTQLPQELLKSIADDLKIYAHYLRFRKNSPVDWWTQLRRELLKSIADNLKIYADCLRFRAVCHSWRSSVPNTPRHATFLLSSHGSCTSNPPDPIARFLNPVPANFAISRSQSQRPSHTTRALAARPTAGSCSSTTATSLERSFS</sequence>
<feature type="region of interest" description="Disordered" evidence="1">
    <location>
        <begin position="113"/>
        <end position="148"/>
    </location>
</feature>
<gene>
    <name evidence="2" type="ORF">FH972_014024</name>
</gene>
<name>A0A5N6RA94_9ROSI</name>